<sequence length="113" mass="13082">MTSVAKRLLLNGKDLLPTVRDAQSPKNLYKLLNVYPNYGVGLKVAPDHWVNKGITNSYYEITKVKLKMKDITHGRVFGIKVWDGKVLNEGKPKKIGGGYKWKWMLWPIRQYHQ</sequence>
<dbReference type="OrthoDB" id="16434at2759"/>
<comment type="caution">
    <text evidence="1">The sequence shown here is derived from an EMBL/GenBank/DDBJ whole genome shotgun (WGS) entry which is preliminary data.</text>
</comment>
<dbReference type="PANTHER" id="PTHR35316:SF1">
    <property type="entry name" value="28S RIBOSOMAL S34 PROTEIN"/>
    <property type="match status" value="1"/>
</dbReference>
<dbReference type="InterPro" id="IPR032053">
    <property type="entry name" value="Ribosomal_mS34"/>
</dbReference>
<dbReference type="Pfam" id="PF16053">
    <property type="entry name" value="MRP-S34"/>
    <property type="match status" value="1"/>
</dbReference>
<dbReference type="GO" id="GO:0003735">
    <property type="term" value="F:structural constituent of ribosome"/>
    <property type="evidence" value="ECO:0007669"/>
    <property type="project" value="InterPro"/>
</dbReference>
<proteinExistence type="predicted"/>
<evidence type="ECO:0000313" key="1">
    <source>
        <dbReference type="EMBL" id="KAF0498156.1"/>
    </source>
</evidence>
<organism evidence="1 2">
    <name type="scientific">Gigaspora margarita</name>
    <dbReference type="NCBI Taxonomy" id="4874"/>
    <lineage>
        <taxon>Eukaryota</taxon>
        <taxon>Fungi</taxon>
        <taxon>Fungi incertae sedis</taxon>
        <taxon>Mucoromycota</taxon>
        <taxon>Glomeromycotina</taxon>
        <taxon>Glomeromycetes</taxon>
        <taxon>Diversisporales</taxon>
        <taxon>Gigasporaceae</taxon>
        <taxon>Gigaspora</taxon>
    </lineage>
</organism>
<gene>
    <name evidence="1" type="ORF">F8M41_020592</name>
</gene>
<accession>A0A8H4EJQ1</accession>
<dbReference type="PANTHER" id="PTHR35316">
    <property type="entry name" value="28S RIBOSOMAL S34 PROTEIN"/>
    <property type="match status" value="1"/>
</dbReference>
<reference evidence="1 2" key="1">
    <citation type="journal article" date="2019" name="Environ. Microbiol.">
        <title>At the nexus of three kingdoms: the genome of the mycorrhizal fungus Gigaspora margarita provides insights into plant, endobacterial and fungal interactions.</title>
        <authorList>
            <person name="Venice F."/>
            <person name="Ghignone S."/>
            <person name="Salvioli di Fossalunga A."/>
            <person name="Amselem J."/>
            <person name="Novero M."/>
            <person name="Xianan X."/>
            <person name="Sedzielewska Toro K."/>
            <person name="Morin E."/>
            <person name="Lipzen A."/>
            <person name="Grigoriev I.V."/>
            <person name="Henrissat B."/>
            <person name="Martin F.M."/>
            <person name="Bonfante P."/>
        </authorList>
    </citation>
    <scope>NUCLEOTIDE SEQUENCE [LARGE SCALE GENOMIC DNA]</scope>
    <source>
        <strain evidence="1 2">BEG34</strain>
    </source>
</reference>
<dbReference type="AlphaFoldDB" id="A0A8H4EJQ1"/>
<evidence type="ECO:0000313" key="2">
    <source>
        <dbReference type="Proteomes" id="UP000439903"/>
    </source>
</evidence>
<dbReference type="Proteomes" id="UP000439903">
    <property type="component" value="Unassembled WGS sequence"/>
</dbReference>
<dbReference type="GO" id="GO:0005739">
    <property type="term" value="C:mitochondrion"/>
    <property type="evidence" value="ECO:0007669"/>
    <property type="project" value="InterPro"/>
</dbReference>
<name>A0A8H4EJQ1_GIGMA</name>
<keyword evidence="2" id="KW-1185">Reference proteome</keyword>
<protein>
    <submittedName>
        <fullName evidence="1">Uncharacterized protein</fullName>
    </submittedName>
</protein>
<dbReference type="EMBL" id="WTPW01000572">
    <property type="protein sequence ID" value="KAF0498156.1"/>
    <property type="molecule type" value="Genomic_DNA"/>
</dbReference>